<sequence>MSKKSLEFIGFIGGGRITSIFLEGFRRKGRDLTGVAVSDTDPETLQKLEASFPEIRTCPNDNSAPASKDLVFLALHPPAIAGVLSELKDVIPSTSLLISLAPKWSIQALSNGLGGFNRIVRMIPNAPSVMNKGYNPIAFSNSLTKKGKEELINILGVLGDCPEVEEGKLEAYALLTGAGPTYIWPQLNELRSIGQSFGLTPRETEEALGKMIKGAVKTLFDSGFSYDKVMNLIPMKPLGEGENTICKIYQEKLQELYGKLKS</sequence>
<dbReference type="OrthoDB" id="9805754at2"/>
<dbReference type="PANTHER" id="PTHR11645:SF0">
    <property type="entry name" value="PYRROLINE-5-CARBOXYLATE REDUCTASE 3"/>
    <property type="match status" value="1"/>
</dbReference>
<keyword evidence="7" id="KW-1185">Reference proteome</keyword>
<dbReference type="AlphaFoldDB" id="A0A1H8A0K3"/>
<evidence type="ECO:0000256" key="2">
    <source>
        <dbReference type="ARBA" id="ARBA00022857"/>
    </source>
</evidence>
<dbReference type="InterPro" id="IPR028939">
    <property type="entry name" value="P5C_Rdtase_cat_N"/>
</dbReference>
<proteinExistence type="inferred from homology"/>
<keyword evidence="3" id="KW-0560">Oxidoreductase</keyword>
<dbReference type="RefSeq" id="WP_093884405.1">
    <property type="nucleotide sequence ID" value="NZ_FOBS01000028.1"/>
</dbReference>
<dbReference type="InterPro" id="IPR000304">
    <property type="entry name" value="Pyrroline-COOH_reductase"/>
</dbReference>
<evidence type="ECO:0000256" key="4">
    <source>
        <dbReference type="PIRSR" id="PIRSR000193-1"/>
    </source>
</evidence>
<reference evidence="6 7" key="1">
    <citation type="submission" date="2016-10" db="EMBL/GenBank/DDBJ databases">
        <authorList>
            <person name="de Groot N.N."/>
        </authorList>
    </citation>
    <scope>NUCLEOTIDE SEQUENCE [LARGE SCALE GENOMIC DNA]</scope>
    <source>
        <strain evidence="6 7">DSM 8423</strain>
    </source>
</reference>
<evidence type="ECO:0000256" key="3">
    <source>
        <dbReference type="ARBA" id="ARBA00023002"/>
    </source>
</evidence>
<dbReference type="PANTHER" id="PTHR11645">
    <property type="entry name" value="PYRROLINE-5-CARBOXYLATE REDUCTASE"/>
    <property type="match status" value="1"/>
</dbReference>
<dbReference type="Proteomes" id="UP000198744">
    <property type="component" value="Unassembled WGS sequence"/>
</dbReference>
<dbReference type="SUPFAM" id="SSF48179">
    <property type="entry name" value="6-phosphogluconate dehydrogenase C-terminal domain-like"/>
    <property type="match status" value="1"/>
</dbReference>
<dbReference type="PIRSF" id="PIRSF000193">
    <property type="entry name" value="Pyrrol-5-carb_rd"/>
    <property type="match status" value="1"/>
</dbReference>
<evidence type="ECO:0000313" key="6">
    <source>
        <dbReference type="EMBL" id="SEM63077.1"/>
    </source>
</evidence>
<feature type="binding site" evidence="4">
    <location>
        <begin position="74"/>
        <end position="77"/>
    </location>
    <ligand>
        <name>NADP(+)</name>
        <dbReference type="ChEBI" id="CHEBI:58349"/>
    </ligand>
</feature>
<dbReference type="Pfam" id="PF03807">
    <property type="entry name" value="F420_oxidored"/>
    <property type="match status" value="1"/>
</dbReference>
<feature type="domain" description="Pyrroline-5-carboxylate reductase catalytic N-terminal" evidence="5">
    <location>
        <begin position="9"/>
        <end position="101"/>
    </location>
</feature>
<protein>
    <submittedName>
        <fullName evidence="6">Pyrroline-5-carboxylate reductase</fullName>
    </submittedName>
</protein>
<evidence type="ECO:0000313" key="7">
    <source>
        <dbReference type="Proteomes" id="UP000198744"/>
    </source>
</evidence>
<evidence type="ECO:0000256" key="1">
    <source>
        <dbReference type="ARBA" id="ARBA00005525"/>
    </source>
</evidence>
<dbReference type="Gene3D" id="3.40.50.720">
    <property type="entry name" value="NAD(P)-binding Rossmann-like Domain"/>
    <property type="match status" value="1"/>
</dbReference>
<comment type="similarity">
    <text evidence="1">Belongs to the pyrroline-5-carboxylate reductase family.</text>
</comment>
<dbReference type="GO" id="GO:0055129">
    <property type="term" value="P:L-proline biosynthetic process"/>
    <property type="evidence" value="ECO:0007669"/>
    <property type="project" value="TreeGrafter"/>
</dbReference>
<organism evidence="6 7">
    <name type="scientific">Syntrophus gentianae</name>
    <dbReference type="NCBI Taxonomy" id="43775"/>
    <lineage>
        <taxon>Bacteria</taxon>
        <taxon>Pseudomonadati</taxon>
        <taxon>Thermodesulfobacteriota</taxon>
        <taxon>Syntrophia</taxon>
        <taxon>Syntrophales</taxon>
        <taxon>Syntrophaceae</taxon>
        <taxon>Syntrophus</taxon>
    </lineage>
</organism>
<dbReference type="STRING" id="43775.SAMN04489760_12818"/>
<dbReference type="InterPro" id="IPR008927">
    <property type="entry name" value="6-PGluconate_DH-like_C_sf"/>
</dbReference>
<evidence type="ECO:0000259" key="5">
    <source>
        <dbReference type="Pfam" id="PF03807"/>
    </source>
</evidence>
<accession>A0A1H8A0K3</accession>
<gene>
    <name evidence="6" type="ORF">SAMN04489760_12818</name>
</gene>
<dbReference type="InterPro" id="IPR036291">
    <property type="entry name" value="NAD(P)-bd_dom_sf"/>
</dbReference>
<dbReference type="EMBL" id="FOBS01000028">
    <property type="protein sequence ID" value="SEM63077.1"/>
    <property type="molecule type" value="Genomic_DNA"/>
</dbReference>
<dbReference type="GO" id="GO:0004735">
    <property type="term" value="F:pyrroline-5-carboxylate reductase activity"/>
    <property type="evidence" value="ECO:0007669"/>
    <property type="project" value="InterPro"/>
</dbReference>
<name>A0A1H8A0K3_9BACT</name>
<keyword evidence="2 4" id="KW-0521">NADP</keyword>
<dbReference type="SUPFAM" id="SSF51735">
    <property type="entry name" value="NAD(P)-binding Rossmann-fold domains"/>
    <property type="match status" value="1"/>
</dbReference>